<feature type="compositionally biased region" description="Polar residues" evidence="1">
    <location>
        <begin position="90"/>
        <end position="111"/>
    </location>
</feature>
<gene>
    <name evidence="2" type="primary">jg19092</name>
    <name evidence="2" type="ORF">PAEG_LOCUS27755</name>
</gene>
<keyword evidence="3" id="KW-1185">Reference proteome</keyword>
<feature type="region of interest" description="Disordered" evidence="1">
    <location>
        <begin position="90"/>
        <end position="145"/>
    </location>
</feature>
<comment type="caution">
    <text evidence="2">The sequence shown here is derived from an EMBL/GenBank/DDBJ whole genome shotgun (WGS) entry which is preliminary data.</text>
</comment>
<name>A0A8S4SQP3_9NEOP</name>
<sequence length="170" mass="19249">MDLHLHLSFAFRALDLKWGTPVDLDVLDTSFDSAPCVPAIIDAETSTFSSDEFLKTIRRGQKIRDIGNRRCKPERLDSFANISISRIPSKSDLESVSSDTIGSTRTNSPCSSGYGGSYDNLDDFTEDEPGSRPSGEEFEEYPNNEEKRWRVPKIFKQIKTKTAKFVKRKF</sequence>
<protein>
    <submittedName>
        <fullName evidence="2">Jg19092 protein</fullName>
    </submittedName>
</protein>
<reference evidence="2" key="1">
    <citation type="submission" date="2022-03" db="EMBL/GenBank/DDBJ databases">
        <authorList>
            <person name="Lindestad O."/>
        </authorList>
    </citation>
    <scope>NUCLEOTIDE SEQUENCE</scope>
</reference>
<dbReference type="AlphaFoldDB" id="A0A8S4SQP3"/>
<evidence type="ECO:0000313" key="3">
    <source>
        <dbReference type="Proteomes" id="UP000838756"/>
    </source>
</evidence>
<evidence type="ECO:0000256" key="1">
    <source>
        <dbReference type="SAM" id="MobiDB-lite"/>
    </source>
</evidence>
<proteinExistence type="predicted"/>
<dbReference type="OrthoDB" id="7287572at2759"/>
<dbReference type="EMBL" id="CAKXAJ010026534">
    <property type="protein sequence ID" value="CAH2269547.1"/>
    <property type="molecule type" value="Genomic_DNA"/>
</dbReference>
<organism evidence="2 3">
    <name type="scientific">Pararge aegeria aegeria</name>
    <dbReference type="NCBI Taxonomy" id="348720"/>
    <lineage>
        <taxon>Eukaryota</taxon>
        <taxon>Metazoa</taxon>
        <taxon>Ecdysozoa</taxon>
        <taxon>Arthropoda</taxon>
        <taxon>Hexapoda</taxon>
        <taxon>Insecta</taxon>
        <taxon>Pterygota</taxon>
        <taxon>Neoptera</taxon>
        <taxon>Endopterygota</taxon>
        <taxon>Lepidoptera</taxon>
        <taxon>Glossata</taxon>
        <taxon>Ditrysia</taxon>
        <taxon>Papilionoidea</taxon>
        <taxon>Nymphalidae</taxon>
        <taxon>Satyrinae</taxon>
        <taxon>Satyrini</taxon>
        <taxon>Parargina</taxon>
        <taxon>Pararge</taxon>
    </lineage>
</organism>
<evidence type="ECO:0000313" key="2">
    <source>
        <dbReference type="EMBL" id="CAH2269547.1"/>
    </source>
</evidence>
<dbReference type="Proteomes" id="UP000838756">
    <property type="component" value="Unassembled WGS sequence"/>
</dbReference>
<accession>A0A8S4SQP3</accession>